<dbReference type="EMBL" id="BAAAZA010000028">
    <property type="protein sequence ID" value="GAA3891656.1"/>
    <property type="molecule type" value="Genomic_DNA"/>
</dbReference>
<name>A0ABP7L2K8_9ACTN</name>
<protein>
    <submittedName>
        <fullName evidence="1">Uncharacterized protein</fullName>
    </submittedName>
</protein>
<proteinExistence type="predicted"/>
<dbReference type="Proteomes" id="UP001501563">
    <property type="component" value="Unassembled WGS sequence"/>
</dbReference>
<reference evidence="2" key="1">
    <citation type="journal article" date="2019" name="Int. J. Syst. Evol. Microbiol.">
        <title>The Global Catalogue of Microorganisms (GCM) 10K type strain sequencing project: providing services to taxonomists for standard genome sequencing and annotation.</title>
        <authorList>
            <consortium name="The Broad Institute Genomics Platform"/>
            <consortium name="The Broad Institute Genome Sequencing Center for Infectious Disease"/>
            <person name="Wu L."/>
            <person name="Ma J."/>
        </authorList>
    </citation>
    <scope>NUCLEOTIDE SEQUENCE [LARGE SCALE GENOMIC DNA]</scope>
    <source>
        <strain evidence="2">JCM 16578</strain>
    </source>
</reference>
<evidence type="ECO:0000313" key="1">
    <source>
        <dbReference type="EMBL" id="GAA3891656.1"/>
    </source>
</evidence>
<accession>A0ABP7L2K8</accession>
<gene>
    <name evidence="1" type="ORF">GCM10022207_68970</name>
</gene>
<evidence type="ECO:0000313" key="2">
    <source>
        <dbReference type="Proteomes" id="UP001501563"/>
    </source>
</evidence>
<dbReference type="RefSeq" id="WP_345553149.1">
    <property type="nucleotide sequence ID" value="NZ_BAAAZA010000028.1"/>
</dbReference>
<keyword evidence="2" id="KW-1185">Reference proteome</keyword>
<organism evidence="1 2">
    <name type="scientific">Streptomyces lannensis</name>
    <dbReference type="NCBI Taxonomy" id="766498"/>
    <lineage>
        <taxon>Bacteria</taxon>
        <taxon>Bacillati</taxon>
        <taxon>Actinomycetota</taxon>
        <taxon>Actinomycetes</taxon>
        <taxon>Kitasatosporales</taxon>
        <taxon>Streptomycetaceae</taxon>
        <taxon>Streptomyces</taxon>
    </lineage>
</organism>
<comment type="caution">
    <text evidence="1">The sequence shown here is derived from an EMBL/GenBank/DDBJ whole genome shotgun (WGS) entry which is preliminary data.</text>
</comment>
<sequence length="178" mass="19018">MAVSALVRAELARHDWKSLACMCGDSAEHVPLLFETVITAETPRDMIGYTLDGHVEGDTNITECTAPAVGVIMAALAGELSSSARGALLQTLLYIAAGAGDGGAWPSGWALGDECRATALEGFWVLVGIGLTGSADDADTVADICEYLDPGGEKSIHYQALLRERARRKTKRRARRWR</sequence>